<dbReference type="SUPFAM" id="SSF51735">
    <property type="entry name" value="NAD(P)-binding Rossmann-fold domains"/>
    <property type="match status" value="1"/>
</dbReference>
<dbReference type="PRINTS" id="PR00081">
    <property type="entry name" value="GDHRDH"/>
</dbReference>
<evidence type="ECO:0000313" key="12">
    <source>
        <dbReference type="EMBL" id="MBC8519266.1"/>
    </source>
</evidence>
<dbReference type="AlphaFoldDB" id="A0A8J6NW92"/>
<evidence type="ECO:0000256" key="3">
    <source>
        <dbReference type="ARBA" id="ARBA00022516"/>
    </source>
</evidence>
<keyword evidence="4" id="KW-0276">Fatty acid metabolism</keyword>
<dbReference type="EMBL" id="JACNFK010000020">
    <property type="protein sequence ID" value="MBC8519266.1"/>
    <property type="molecule type" value="Genomic_DNA"/>
</dbReference>
<evidence type="ECO:0000256" key="4">
    <source>
        <dbReference type="ARBA" id="ARBA00022832"/>
    </source>
</evidence>
<dbReference type="UniPathway" id="UPA00094"/>
<feature type="binding site" evidence="11">
    <location>
        <begin position="193"/>
        <end position="197"/>
    </location>
    <ligand>
        <name>NAD(+)</name>
        <dbReference type="ChEBI" id="CHEBI:57540"/>
    </ligand>
</feature>
<dbReference type="CDD" id="cd05372">
    <property type="entry name" value="ENR_SDR"/>
    <property type="match status" value="1"/>
</dbReference>
<comment type="pathway">
    <text evidence="1">Lipid metabolism; fatty acid biosynthesis.</text>
</comment>
<evidence type="ECO:0000256" key="2">
    <source>
        <dbReference type="ARBA" id="ARBA00009233"/>
    </source>
</evidence>
<dbReference type="Pfam" id="PF13561">
    <property type="entry name" value="adh_short_C2"/>
    <property type="match status" value="1"/>
</dbReference>
<keyword evidence="6 9" id="KW-0520">NAD</keyword>
<evidence type="ECO:0000256" key="10">
    <source>
        <dbReference type="PIRSR" id="PIRSR000094-1"/>
    </source>
</evidence>
<protein>
    <recommendedName>
        <fullName evidence="9">Enoyl-[acyl-carrier-protein] reductase [NADH]</fullName>
        <ecNumber evidence="9">1.3.1.9</ecNumber>
    </recommendedName>
</protein>
<feature type="binding site" evidence="11">
    <location>
        <position position="164"/>
    </location>
    <ligand>
        <name>NAD(+)</name>
        <dbReference type="ChEBI" id="CHEBI:57540"/>
    </ligand>
</feature>
<feature type="binding site" evidence="11">
    <location>
        <position position="40"/>
    </location>
    <ligand>
        <name>NAD(+)</name>
        <dbReference type="ChEBI" id="CHEBI:57540"/>
    </ligand>
</feature>
<dbReference type="Proteomes" id="UP000654401">
    <property type="component" value="Unassembled WGS sequence"/>
</dbReference>
<dbReference type="PANTHER" id="PTHR43159">
    <property type="entry name" value="ENOYL-[ACYL-CARRIER-PROTEIN] REDUCTASE"/>
    <property type="match status" value="1"/>
</dbReference>
<proteinExistence type="inferred from homology"/>
<dbReference type="Gene3D" id="3.40.50.720">
    <property type="entry name" value="NAD(P)-binding Rossmann-like Domain"/>
    <property type="match status" value="1"/>
</dbReference>
<feature type="binding site" evidence="11">
    <location>
        <position position="13"/>
    </location>
    <ligand>
        <name>NAD(+)</name>
        <dbReference type="ChEBI" id="CHEBI:57540"/>
    </ligand>
</feature>
<dbReference type="Gene3D" id="1.10.8.400">
    <property type="entry name" value="Enoyl acyl carrier protein reductase"/>
    <property type="match status" value="1"/>
</dbReference>
<dbReference type="FunFam" id="3.40.50.720:FF:000054">
    <property type="entry name" value="Enoyl-[acyl-carrier-protein] reductase [NADH]"/>
    <property type="match status" value="1"/>
</dbReference>
<evidence type="ECO:0000256" key="9">
    <source>
        <dbReference type="PIRNR" id="PIRNR000094"/>
    </source>
</evidence>
<evidence type="ECO:0000256" key="8">
    <source>
        <dbReference type="ARBA" id="ARBA00023160"/>
    </source>
</evidence>
<evidence type="ECO:0000256" key="5">
    <source>
        <dbReference type="ARBA" id="ARBA00023002"/>
    </source>
</evidence>
<gene>
    <name evidence="12" type="ORF">H8D24_02510</name>
</gene>
<dbReference type="PIRSF" id="PIRSF000094">
    <property type="entry name" value="Enoyl-ACP_rdct"/>
    <property type="match status" value="1"/>
</dbReference>
<accession>A0A8J6NW92</accession>
<keyword evidence="3 9" id="KW-0444">Lipid biosynthesis</keyword>
<feature type="binding site" evidence="11">
    <location>
        <begin position="19"/>
        <end position="20"/>
    </location>
    <ligand>
        <name>NAD(+)</name>
        <dbReference type="ChEBI" id="CHEBI:57540"/>
    </ligand>
</feature>
<dbReference type="InterPro" id="IPR014358">
    <property type="entry name" value="Enoyl-ACP_Rdtase_NADH"/>
</dbReference>
<evidence type="ECO:0000256" key="1">
    <source>
        <dbReference type="ARBA" id="ARBA00005194"/>
    </source>
</evidence>
<comment type="caution">
    <text evidence="12">The sequence shown here is derived from an EMBL/GenBank/DDBJ whole genome shotgun (WGS) entry which is preliminary data.</text>
</comment>
<dbReference type="EC" id="1.3.1.9" evidence="9"/>
<dbReference type="GO" id="GO:0006633">
    <property type="term" value="P:fatty acid biosynthetic process"/>
    <property type="evidence" value="ECO:0007669"/>
    <property type="project" value="UniProtKB-UniPathway"/>
</dbReference>
<keyword evidence="5 9" id="KW-0560">Oxidoreductase</keyword>
<dbReference type="PANTHER" id="PTHR43159:SF2">
    <property type="entry name" value="ENOYL-[ACYL-CARRIER-PROTEIN] REDUCTASE [NADH], CHLOROPLASTIC"/>
    <property type="match status" value="1"/>
</dbReference>
<evidence type="ECO:0000313" key="13">
    <source>
        <dbReference type="Proteomes" id="UP000654401"/>
    </source>
</evidence>
<feature type="binding site" evidence="11">
    <location>
        <begin position="64"/>
        <end position="65"/>
    </location>
    <ligand>
        <name>NAD(+)</name>
        <dbReference type="ChEBI" id="CHEBI:57540"/>
    </ligand>
</feature>
<reference evidence="12 13" key="1">
    <citation type="submission" date="2020-08" db="EMBL/GenBank/DDBJ databases">
        <title>Bridging the membrane lipid divide: bacteria of the FCB group superphylum have the potential to synthesize archaeal ether lipids.</title>
        <authorList>
            <person name="Villanueva L."/>
            <person name="Von Meijenfeldt F.A.B."/>
            <person name="Westbye A.B."/>
            <person name="Yadav S."/>
            <person name="Hopmans E.C."/>
            <person name="Dutilh B.E."/>
            <person name="Sinninghe Damste J.S."/>
        </authorList>
    </citation>
    <scope>NUCLEOTIDE SEQUENCE [LARGE SCALE GENOMIC DNA]</scope>
    <source>
        <strain evidence="12">NIOZ-UU100</strain>
    </source>
</reference>
<dbReference type="InterPro" id="IPR002347">
    <property type="entry name" value="SDR_fam"/>
</dbReference>
<dbReference type="FunFam" id="1.10.8.400:FF:000001">
    <property type="entry name" value="Enoyl-[acyl-carrier-protein] reductase [NADH]"/>
    <property type="match status" value="1"/>
</dbReference>
<evidence type="ECO:0000256" key="7">
    <source>
        <dbReference type="ARBA" id="ARBA00023098"/>
    </source>
</evidence>
<organism evidence="12 13">
    <name type="scientific">Candidatus Thiopontia autotrophica</name>
    <dbReference type="NCBI Taxonomy" id="2841688"/>
    <lineage>
        <taxon>Bacteria</taxon>
        <taxon>Pseudomonadati</taxon>
        <taxon>Pseudomonadota</taxon>
        <taxon>Gammaproteobacteria</taxon>
        <taxon>Candidatus Thiopontia</taxon>
    </lineage>
</organism>
<feature type="binding site" evidence="11">
    <location>
        <position position="92"/>
    </location>
    <ligand>
        <name>NAD(+)</name>
        <dbReference type="ChEBI" id="CHEBI:57540"/>
    </ligand>
</feature>
<comment type="catalytic activity">
    <reaction evidence="9">
        <text>a 2,3-saturated acyl-[ACP] + NAD(+) = a (2E)-enoyl-[ACP] + NADH + H(+)</text>
        <dbReference type="Rhea" id="RHEA:10240"/>
        <dbReference type="Rhea" id="RHEA-COMP:9925"/>
        <dbReference type="Rhea" id="RHEA-COMP:9926"/>
        <dbReference type="ChEBI" id="CHEBI:15378"/>
        <dbReference type="ChEBI" id="CHEBI:57540"/>
        <dbReference type="ChEBI" id="CHEBI:57945"/>
        <dbReference type="ChEBI" id="CHEBI:78784"/>
        <dbReference type="ChEBI" id="CHEBI:78785"/>
        <dbReference type="EC" id="1.3.1.9"/>
    </reaction>
</comment>
<sequence length="266" mass="28318">MGFMQGKKVLVVGVASNRSIAWGIAKAMHREGAEIALTYQGDKLQGRAEKFAAELGSDITIPCDVSSDDQIRKTFETLATHWDGLDCLVHSVAFSPKGELDGRFIDSVTREGSKVAHDISSYSFAALGREALPMMEGRKGSMLTLSYLGAIRSIPHYNVMGLAKASLEAAVRAMAADLGPDGIRVNGLSAGPVKTLAAKGIGDFNLLLDYSEKNSPLRRNVTIDEIGNVGAFLCSDLASGMTGEITYVDGGYNTTGMATYGVRKED</sequence>
<dbReference type="InterPro" id="IPR036291">
    <property type="entry name" value="NAD(P)-bd_dom_sf"/>
</dbReference>
<keyword evidence="8 9" id="KW-0275">Fatty acid biosynthesis</keyword>
<feature type="active site" description="Proton acceptor" evidence="10">
    <location>
        <position position="147"/>
    </location>
</feature>
<comment type="similarity">
    <text evidence="2 9">Belongs to the short-chain dehydrogenases/reductases (SDR) family. FabI subfamily.</text>
</comment>
<evidence type="ECO:0000256" key="11">
    <source>
        <dbReference type="PIRSR" id="PIRSR000094-3"/>
    </source>
</evidence>
<name>A0A8J6NW92_9GAMM</name>
<feature type="active site" description="Proton acceptor" evidence="10">
    <location>
        <position position="157"/>
    </location>
</feature>
<dbReference type="GO" id="GO:0004318">
    <property type="term" value="F:enoyl-[acyl-carrier-protein] reductase (NADH) activity"/>
    <property type="evidence" value="ECO:0007669"/>
    <property type="project" value="UniProtKB-EC"/>
</dbReference>
<keyword evidence="7" id="KW-0443">Lipid metabolism</keyword>
<evidence type="ECO:0000256" key="6">
    <source>
        <dbReference type="ARBA" id="ARBA00023027"/>
    </source>
</evidence>